<gene>
    <name evidence="3" type="ORF">M0R45_027158</name>
</gene>
<dbReference type="EMBL" id="JBEDUW010000005">
    <property type="protein sequence ID" value="KAK9930101.1"/>
    <property type="molecule type" value="Genomic_DNA"/>
</dbReference>
<reference evidence="3 4" key="1">
    <citation type="journal article" date="2023" name="G3 (Bethesda)">
        <title>A chromosome-length genome assembly and annotation of blackberry (Rubus argutus, cv. 'Hillquist').</title>
        <authorList>
            <person name="Bruna T."/>
            <person name="Aryal R."/>
            <person name="Dudchenko O."/>
            <person name="Sargent D.J."/>
            <person name="Mead D."/>
            <person name="Buti M."/>
            <person name="Cavallini A."/>
            <person name="Hytonen T."/>
            <person name="Andres J."/>
            <person name="Pham M."/>
            <person name="Weisz D."/>
            <person name="Mascagni F."/>
            <person name="Usai G."/>
            <person name="Natali L."/>
            <person name="Bassil N."/>
            <person name="Fernandez G.E."/>
            <person name="Lomsadze A."/>
            <person name="Armour M."/>
            <person name="Olukolu B."/>
            <person name="Poorten T."/>
            <person name="Britton C."/>
            <person name="Davik J."/>
            <person name="Ashrafi H."/>
            <person name="Aiden E.L."/>
            <person name="Borodovsky M."/>
            <person name="Worthington M."/>
        </authorList>
    </citation>
    <scope>NUCLEOTIDE SEQUENCE [LARGE SCALE GENOMIC DNA]</scope>
    <source>
        <strain evidence="3">PI 553951</strain>
    </source>
</reference>
<organism evidence="3 4">
    <name type="scientific">Rubus argutus</name>
    <name type="common">Southern blackberry</name>
    <dbReference type="NCBI Taxonomy" id="59490"/>
    <lineage>
        <taxon>Eukaryota</taxon>
        <taxon>Viridiplantae</taxon>
        <taxon>Streptophyta</taxon>
        <taxon>Embryophyta</taxon>
        <taxon>Tracheophyta</taxon>
        <taxon>Spermatophyta</taxon>
        <taxon>Magnoliopsida</taxon>
        <taxon>eudicotyledons</taxon>
        <taxon>Gunneridae</taxon>
        <taxon>Pentapetalae</taxon>
        <taxon>rosids</taxon>
        <taxon>fabids</taxon>
        <taxon>Rosales</taxon>
        <taxon>Rosaceae</taxon>
        <taxon>Rosoideae</taxon>
        <taxon>Rosoideae incertae sedis</taxon>
        <taxon>Rubus</taxon>
    </lineage>
</organism>
<proteinExistence type="predicted"/>
<evidence type="ECO:0000259" key="2">
    <source>
        <dbReference type="Pfam" id="PF03101"/>
    </source>
</evidence>
<sequence>MDASNEPPIFDIDSHSQSLVNGSDINHLQYNEIWFDKLSSEDLKGKEFKTVEESDAFYYAYAKAMGFDVRSDYKRFSVCTKDKVTSRRLLCSAQGKRREEYMNGKKRVRRPKKETRFNCPCLFKYYSVNEHLRIALTLLKYPHNLARDDIDEAIEQDVQETCLVRTKKTKTIQAKDTAINAINNMADDKSCVIKKEKNSQLELKEPVQTMQRRGPGRPRGAKNKPKKGTTDA</sequence>
<evidence type="ECO:0000256" key="1">
    <source>
        <dbReference type="SAM" id="MobiDB-lite"/>
    </source>
</evidence>
<evidence type="ECO:0000313" key="3">
    <source>
        <dbReference type="EMBL" id="KAK9930101.1"/>
    </source>
</evidence>
<comment type="caution">
    <text evidence="3">The sequence shown here is derived from an EMBL/GenBank/DDBJ whole genome shotgun (WGS) entry which is preliminary data.</text>
</comment>
<accession>A0AAW1X277</accession>
<dbReference type="PANTHER" id="PTHR47718">
    <property type="entry name" value="OS01G0519700 PROTEIN"/>
    <property type="match status" value="1"/>
</dbReference>
<feature type="compositionally biased region" description="Basic residues" evidence="1">
    <location>
        <begin position="214"/>
        <end position="232"/>
    </location>
</feature>
<evidence type="ECO:0000313" key="4">
    <source>
        <dbReference type="Proteomes" id="UP001457282"/>
    </source>
</evidence>
<dbReference type="Pfam" id="PF03101">
    <property type="entry name" value="FAR1"/>
    <property type="match status" value="1"/>
</dbReference>
<dbReference type="AlphaFoldDB" id="A0AAW1X277"/>
<protein>
    <recommendedName>
        <fullName evidence="2">FAR1 domain-containing protein</fullName>
    </recommendedName>
</protein>
<name>A0AAW1X277_RUBAR</name>
<dbReference type="InterPro" id="IPR004330">
    <property type="entry name" value="FAR1_DNA_bnd_dom"/>
</dbReference>
<keyword evidence="4" id="KW-1185">Reference proteome</keyword>
<feature type="domain" description="FAR1" evidence="2">
    <location>
        <begin position="57"/>
        <end position="144"/>
    </location>
</feature>
<dbReference type="Proteomes" id="UP001457282">
    <property type="component" value="Unassembled WGS sequence"/>
</dbReference>
<feature type="region of interest" description="Disordered" evidence="1">
    <location>
        <begin position="197"/>
        <end position="232"/>
    </location>
</feature>